<evidence type="ECO:0000256" key="4">
    <source>
        <dbReference type="ARBA" id="ARBA00023128"/>
    </source>
</evidence>
<keyword evidence="4 7" id="KW-0496">Mitochondrion</keyword>
<comment type="subcellular location">
    <subcellularLocation>
        <location evidence="1">Mitochondrion</location>
    </subcellularLocation>
</comment>
<dbReference type="GO" id="GO:0006412">
    <property type="term" value="P:translation"/>
    <property type="evidence" value="ECO:0007669"/>
    <property type="project" value="InterPro"/>
</dbReference>
<name>A0A386TZ81_9AGAR</name>
<dbReference type="GO" id="GO:0005840">
    <property type="term" value="C:ribosome"/>
    <property type="evidence" value="ECO:0007669"/>
    <property type="project" value="UniProtKB-KW"/>
</dbReference>
<dbReference type="AlphaFoldDB" id="A0A386TZ81"/>
<reference evidence="7" key="1">
    <citation type="submission" date="2018-08" db="EMBL/GenBank/DDBJ databases">
        <title>Comparative mitochondrial genomics of the basidiomycete Termitomyces.</title>
        <authorList>
            <person name="Nieuwenhuis M."/>
        </authorList>
    </citation>
    <scope>NUCLEOTIDE SEQUENCE</scope>
    <source>
        <strain evidence="7">T159</strain>
    </source>
</reference>
<dbReference type="InterPro" id="IPR007980">
    <property type="entry name" value="Ribosomal_uS3m_fun"/>
</dbReference>
<dbReference type="GO" id="GO:0005739">
    <property type="term" value="C:mitochondrion"/>
    <property type="evidence" value="ECO:0007669"/>
    <property type="project" value="UniProtKB-SubCell"/>
</dbReference>
<comment type="similarity">
    <text evidence="2">Belongs to the universal ribosomal protein uS3 family.</text>
</comment>
<dbReference type="Pfam" id="PF05316">
    <property type="entry name" value="VAR1"/>
    <property type="match status" value="1"/>
</dbReference>
<proteinExistence type="inferred from homology"/>
<dbReference type="GO" id="GO:1990904">
    <property type="term" value="C:ribonucleoprotein complex"/>
    <property type="evidence" value="ECO:0007669"/>
    <property type="project" value="UniProtKB-KW"/>
</dbReference>
<evidence type="ECO:0000256" key="6">
    <source>
        <dbReference type="ARBA" id="ARBA00035157"/>
    </source>
</evidence>
<keyword evidence="5" id="KW-0687">Ribonucleoprotein</keyword>
<gene>
    <name evidence="7" type="ORF">C0993_000037</name>
</gene>
<sequence>MKETNKTLEISPFPLNNPKTDNFDRYQGINPFIHHLQRSNLSLVFSSPLIHKEKNKKISQDNVQSLSSKFGPLALSGQVEGENKENFNIFTEKETLKKIFSNQLEKQRKNNNYLDNYLGYNSKLPYFEDLIFASAPCLGVKDKVQISNSLTTLPLGRPGHYSPFPLQRQGEGGEGNNENFKKDYYQLILNINNYLFIISKFVRTFNSKFPILKSTLFMPKRFLTRQPDVKYEIRLRSVKKTLVQKVIPRSNLETVTLKKQKSTAKTNKLSYGENLKFLKTAEKAVELKSQSNRNKKLLLLEKKLITNLLKQGIKLILYLNILINQKQTNIKSLINLQNFNNLEPTLLEKISNIFSPPLLAPAFAGEKGSSGRVGPRVETKKFKSKLELELNRLEWAPSPSTEGGEAGDKSSKNEIFLPTFSSPLASLRGTADVQDNLEFDTPELTNLPFSLLFYKNKNNISYPPYPGQAQAKDFNNNNNLQLKTIPFSLLLNKNTVLEGKNAVKLSIVNSHFDLDKNNTRDTVQTSALSSTASLSLGRGAETENSVHKPVISQYLKELSIYNIRNKGIIIFYYILIGFHFNTDLNKSFTSGKKTKNINKLLAASFKSMYCLISKPVFITTPDKIIVQLFYYLFIPNVLKLKKFFKYKDKDNENKVINTYFNREPIVKSNENVNAFPADPLVGPELVGQGFEDQGLKSSKSQILATSKLRKKQKEISLRKKIFRKQYNKFRKIKINVRVKLRKLSNVSLVKVFPNKFKFLSLILNNIFKKPVVFDLVRLHYPYNDSNILVNLLGIMINKIKLRIIIRRFFEKAIIKNINKLKETRGIIIPSFLSGLTIRVAGRLLTHKVVPRLTVKTTSRGASASGRINFKDIATYTNKNKRGAYSITVKAGQNLF</sequence>
<organism evidence="7">
    <name type="scientific">Termitomyces sp</name>
    <dbReference type="NCBI Taxonomy" id="1916073"/>
    <lineage>
        <taxon>Eukaryota</taxon>
        <taxon>Fungi</taxon>
        <taxon>Dikarya</taxon>
        <taxon>Basidiomycota</taxon>
        <taxon>Agaricomycotina</taxon>
        <taxon>Agaricomycetes</taxon>
        <taxon>Agaricomycetidae</taxon>
        <taxon>Agaricales</taxon>
        <taxon>Tricholomatineae</taxon>
        <taxon>Lyophyllaceae</taxon>
        <taxon>Termitomyces</taxon>
    </lineage>
</organism>
<keyword evidence="3 7" id="KW-0689">Ribosomal protein</keyword>
<evidence type="ECO:0000256" key="1">
    <source>
        <dbReference type="ARBA" id="ARBA00004173"/>
    </source>
</evidence>
<evidence type="ECO:0000256" key="3">
    <source>
        <dbReference type="ARBA" id="ARBA00022980"/>
    </source>
</evidence>
<evidence type="ECO:0000256" key="2">
    <source>
        <dbReference type="ARBA" id="ARBA00010761"/>
    </source>
</evidence>
<geneLocation type="mitochondrion" evidence="7"/>
<dbReference type="EMBL" id="MH725799">
    <property type="protein sequence ID" value="AYE93411.1"/>
    <property type="molecule type" value="Genomic_DNA"/>
</dbReference>
<protein>
    <recommendedName>
        <fullName evidence="6">Small ribosomal subunit protein uS3m</fullName>
    </recommendedName>
</protein>
<evidence type="ECO:0000313" key="7">
    <source>
        <dbReference type="EMBL" id="AYE93411.1"/>
    </source>
</evidence>
<accession>A0A386TZ81</accession>
<dbReference type="GO" id="GO:0003735">
    <property type="term" value="F:structural constituent of ribosome"/>
    <property type="evidence" value="ECO:0007669"/>
    <property type="project" value="InterPro"/>
</dbReference>
<evidence type="ECO:0000256" key="5">
    <source>
        <dbReference type="ARBA" id="ARBA00023274"/>
    </source>
</evidence>